<accession>A0A1H0KNZ3</accession>
<dbReference type="GO" id="GO:0005975">
    <property type="term" value="P:carbohydrate metabolic process"/>
    <property type="evidence" value="ECO:0007669"/>
    <property type="project" value="InterPro"/>
</dbReference>
<dbReference type="InterPro" id="IPR012341">
    <property type="entry name" value="6hp_glycosidase-like_sf"/>
</dbReference>
<keyword evidence="2" id="KW-0378">Hydrolase</keyword>
<protein>
    <submittedName>
        <fullName evidence="2">Glycosyl hydrolases family 15</fullName>
    </submittedName>
</protein>
<keyword evidence="3" id="KW-1185">Reference proteome</keyword>
<dbReference type="PANTHER" id="PTHR31616:SF0">
    <property type="entry name" value="GLUCAN 1,4-ALPHA-GLUCOSIDASE"/>
    <property type="match status" value="1"/>
</dbReference>
<dbReference type="Proteomes" id="UP000198741">
    <property type="component" value="Chromosome I"/>
</dbReference>
<dbReference type="PANTHER" id="PTHR31616">
    <property type="entry name" value="TREHALASE"/>
    <property type="match status" value="1"/>
</dbReference>
<dbReference type="RefSeq" id="WP_090481557.1">
    <property type="nucleotide sequence ID" value="NZ_LT629710.1"/>
</dbReference>
<dbReference type="OrthoDB" id="3902805at2"/>
<dbReference type="AlphaFoldDB" id="A0A1H0KNZ3"/>
<organism evidence="2 3">
    <name type="scientific">Nakamurella panacisegetis</name>
    <dbReference type="NCBI Taxonomy" id="1090615"/>
    <lineage>
        <taxon>Bacteria</taxon>
        <taxon>Bacillati</taxon>
        <taxon>Actinomycetota</taxon>
        <taxon>Actinomycetes</taxon>
        <taxon>Nakamurellales</taxon>
        <taxon>Nakamurellaceae</taxon>
        <taxon>Nakamurella</taxon>
    </lineage>
</organism>
<dbReference type="Gene3D" id="1.50.10.10">
    <property type="match status" value="1"/>
</dbReference>
<dbReference type="InterPro" id="IPR008928">
    <property type="entry name" value="6-hairpin_glycosidase_sf"/>
</dbReference>
<gene>
    <name evidence="2" type="ORF">SAMN04515671_1383</name>
</gene>
<dbReference type="Pfam" id="PF00723">
    <property type="entry name" value="Glyco_hydro_15"/>
    <property type="match status" value="1"/>
</dbReference>
<evidence type="ECO:0000313" key="2">
    <source>
        <dbReference type="EMBL" id="SDO57585.1"/>
    </source>
</evidence>
<dbReference type="InterPro" id="IPR011613">
    <property type="entry name" value="GH15-like"/>
</dbReference>
<dbReference type="EMBL" id="LT629710">
    <property type="protein sequence ID" value="SDO57585.1"/>
    <property type="molecule type" value="Genomic_DNA"/>
</dbReference>
<sequence>MSVDISAARPDEFAPDPDELGSLQRLAARSIELIDTHQDRSGAYPAAPTFSAYQGYAWLRDGSFTAEAMSRWDRMASTNRFHDWVAQVLTARTDHVTGLVAAVARGDRPGPEQMLPTRFTLAGHDGTDDWWDFQTDGYGMWLWAVTTHAGRHHLAFDRWLPAIEVAVDYLIAFGDYPCYDWWEEHVEHQHISTLAAVRAGLVAAAEVGILDQVRRAAARVKAAELKELILARGLTRHRPRPALAKWIGAETVDGSLPACIVPFGLLALDDPIATATLDAVAADLDTRGGVHRFTADVFYGGGQWLILSCLLGWNRVAAGDTDAGWHYLRWTAAHADDDEFPEQVPDHLLHPDSRPEWVQRWGPVARPLLWSHAMYLILADELGLKTLGQQR</sequence>
<evidence type="ECO:0000259" key="1">
    <source>
        <dbReference type="Pfam" id="PF00723"/>
    </source>
</evidence>
<dbReference type="SUPFAM" id="SSF48208">
    <property type="entry name" value="Six-hairpin glycosidases"/>
    <property type="match status" value="1"/>
</dbReference>
<evidence type="ECO:0000313" key="3">
    <source>
        <dbReference type="Proteomes" id="UP000198741"/>
    </source>
</evidence>
<name>A0A1H0KNZ3_9ACTN</name>
<feature type="domain" description="GH15-like" evidence="1">
    <location>
        <begin position="33"/>
        <end position="309"/>
    </location>
</feature>
<dbReference type="GO" id="GO:0004553">
    <property type="term" value="F:hydrolase activity, hydrolyzing O-glycosyl compounds"/>
    <property type="evidence" value="ECO:0007669"/>
    <property type="project" value="TreeGrafter"/>
</dbReference>
<proteinExistence type="predicted"/>
<reference evidence="2 3" key="1">
    <citation type="submission" date="2016-10" db="EMBL/GenBank/DDBJ databases">
        <authorList>
            <person name="de Groot N.N."/>
        </authorList>
    </citation>
    <scope>NUCLEOTIDE SEQUENCE [LARGE SCALE GENOMIC DNA]</scope>
    <source>
        <strain evidence="3">P4-7,KCTC 19426,CECT 7604</strain>
    </source>
</reference>
<dbReference type="STRING" id="1090615.SAMN04515671_1383"/>